<dbReference type="SUPFAM" id="SSF90002">
    <property type="entry name" value="Hypothetical protein YjiA, C-terminal domain"/>
    <property type="match status" value="1"/>
</dbReference>
<dbReference type="OrthoDB" id="9808822at2"/>
<feature type="region of interest" description="Disordered" evidence="1">
    <location>
        <begin position="218"/>
        <end position="237"/>
    </location>
</feature>
<feature type="domain" description="CobW C-terminal" evidence="2">
    <location>
        <begin position="232"/>
        <end position="322"/>
    </location>
</feature>
<dbReference type="Proteomes" id="UP000265614">
    <property type="component" value="Unassembled WGS sequence"/>
</dbReference>
<evidence type="ECO:0000313" key="3">
    <source>
        <dbReference type="EMBL" id="RJK93775.1"/>
    </source>
</evidence>
<dbReference type="RefSeq" id="WP_119951446.1">
    <property type="nucleotide sequence ID" value="NZ_QZEZ01000008.1"/>
</dbReference>
<dbReference type="SMART" id="SM00833">
    <property type="entry name" value="CobW_C"/>
    <property type="match status" value="1"/>
</dbReference>
<sequence>MPDRPVPVVPLATVDPLLRDAAAGALLLDVPGAVVVRHDLADGALRRVVHDLGGVREDVVRPLEHACLGCALREDVLPTLDRVAPGARAVVLALPVGAGPRPVLAALRPRGRGGARRAWRGAALVTAVDPHGLVDDLLGDDLLAERGLALAADDRRGVGEALAQQVEAAGALLLPRPAPPRADALLEHLAPAARRALLHACGAGDLLAASPDPAALRGDELPRSVPAPRDGVSTLDLRSHRPLHPERLREELEALGGGPVRGRGRLRLASRPGTAVAWDGAGGQLSIGSVPAGAGPATGSRLLLTGVDLDAVALATAFGRTPLTDAELALGTAWWSTREDGYGPWLGEQEGVR</sequence>
<protein>
    <submittedName>
        <fullName evidence="3">Cobalamin biosynthesis protein CobW</fullName>
    </submittedName>
</protein>
<proteinExistence type="predicted"/>
<dbReference type="PANTHER" id="PTHR43603:SF1">
    <property type="entry name" value="ZINC-REGULATED GTPASE METALLOPROTEIN ACTIVATOR 1"/>
    <property type="match status" value="1"/>
</dbReference>
<gene>
    <name evidence="3" type="ORF">D5H78_15700</name>
</gene>
<name>A0A3A3YR48_9ACTN</name>
<dbReference type="InterPro" id="IPR011629">
    <property type="entry name" value="CobW-like_C"/>
</dbReference>
<dbReference type="PANTHER" id="PTHR43603">
    <property type="entry name" value="COBW DOMAIN-CONTAINING PROTEIN DDB_G0274527"/>
    <property type="match status" value="1"/>
</dbReference>
<organism evidence="3 4">
    <name type="scientific">Vallicoccus soli</name>
    <dbReference type="NCBI Taxonomy" id="2339232"/>
    <lineage>
        <taxon>Bacteria</taxon>
        <taxon>Bacillati</taxon>
        <taxon>Actinomycetota</taxon>
        <taxon>Actinomycetes</taxon>
        <taxon>Motilibacterales</taxon>
        <taxon>Vallicoccaceae</taxon>
        <taxon>Vallicoccus</taxon>
    </lineage>
</organism>
<evidence type="ECO:0000259" key="2">
    <source>
        <dbReference type="SMART" id="SM00833"/>
    </source>
</evidence>
<keyword evidence="4" id="KW-1185">Reference proteome</keyword>
<accession>A0A3A3YR48</accession>
<dbReference type="EMBL" id="QZEZ01000008">
    <property type="protein sequence ID" value="RJK93775.1"/>
    <property type="molecule type" value="Genomic_DNA"/>
</dbReference>
<reference evidence="3 4" key="1">
    <citation type="submission" date="2018-09" db="EMBL/GenBank/DDBJ databases">
        <title>YIM 75000 draft genome.</title>
        <authorList>
            <person name="Tang S."/>
            <person name="Feng Y."/>
        </authorList>
    </citation>
    <scope>NUCLEOTIDE SEQUENCE [LARGE SCALE GENOMIC DNA]</scope>
    <source>
        <strain evidence="3 4">YIM 75000</strain>
    </source>
</reference>
<comment type="caution">
    <text evidence="3">The sequence shown here is derived from an EMBL/GenBank/DDBJ whole genome shotgun (WGS) entry which is preliminary data.</text>
</comment>
<evidence type="ECO:0000313" key="4">
    <source>
        <dbReference type="Proteomes" id="UP000265614"/>
    </source>
</evidence>
<dbReference type="InterPro" id="IPR051927">
    <property type="entry name" value="Zn_Chap_cDPG_Synth"/>
</dbReference>
<dbReference type="AlphaFoldDB" id="A0A3A3YR48"/>
<evidence type="ECO:0000256" key="1">
    <source>
        <dbReference type="SAM" id="MobiDB-lite"/>
    </source>
</evidence>
<dbReference type="Pfam" id="PF07683">
    <property type="entry name" value="CobW_C"/>
    <property type="match status" value="1"/>
</dbReference>